<evidence type="ECO:0000313" key="1">
    <source>
        <dbReference type="EMBL" id="SMH34115.1"/>
    </source>
</evidence>
<dbReference type="Pfam" id="PF06299">
    <property type="entry name" value="DUF1045"/>
    <property type="match status" value="1"/>
</dbReference>
<dbReference type="InterPro" id="IPR009389">
    <property type="entry name" value="DUF1045"/>
</dbReference>
<accession>A0A1X7N997</accession>
<sequence length="235" mass="25524">MRYAIYYSPPERSELAIKAAAWLGRDAFTGEKTAPIASGPLSAGEVAYHTASARRYGFHATLKAPFRLAPGESEPALAAAVDAFAAAATPPVISQIALKQIDGFFALVPAERSLPLESFATDIVQQFDRFRAPLSETDLARRNPDALSPRELNHLQRWGYPYVLDCFRFHMTLTGRVGGSDVPRVREAIEAHFGDVIGAPLSVDTLAVFVEPDSGGPFIVWSSHPVGAGRERRFA</sequence>
<keyword evidence="2" id="KW-1185">Reference proteome</keyword>
<dbReference type="AlphaFoldDB" id="A0A1X7N997"/>
<evidence type="ECO:0000313" key="2">
    <source>
        <dbReference type="Proteomes" id="UP000193083"/>
    </source>
</evidence>
<gene>
    <name evidence="1" type="ORF">SAMN02982922_1467</name>
</gene>
<reference evidence="1 2" key="1">
    <citation type="submission" date="2017-04" db="EMBL/GenBank/DDBJ databases">
        <authorList>
            <person name="Afonso C.L."/>
            <person name="Miller P.J."/>
            <person name="Scott M.A."/>
            <person name="Spackman E."/>
            <person name="Goraichik I."/>
            <person name="Dimitrov K.M."/>
            <person name="Suarez D.L."/>
            <person name="Swayne D.E."/>
        </authorList>
    </citation>
    <scope>NUCLEOTIDE SEQUENCE [LARGE SCALE GENOMIC DNA]</scope>
    <source>
        <strain evidence="1 2">B5P</strain>
    </source>
</reference>
<organism evidence="1 2">
    <name type="scientific">Mesorhizobium australicum</name>
    <dbReference type="NCBI Taxonomy" id="536018"/>
    <lineage>
        <taxon>Bacteria</taxon>
        <taxon>Pseudomonadati</taxon>
        <taxon>Pseudomonadota</taxon>
        <taxon>Alphaproteobacteria</taxon>
        <taxon>Hyphomicrobiales</taxon>
        <taxon>Phyllobacteriaceae</taxon>
        <taxon>Mesorhizobium</taxon>
    </lineage>
</organism>
<dbReference type="NCBIfam" id="TIGR03223">
    <property type="entry name" value="Phn_opern_protn"/>
    <property type="match status" value="1"/>
</dbReference>
<dbReference type="PIRSF" id="PIRSF033328">
    <property type="entry name" value="Phest_Mll4975"/>
    <property type="match status" value="1"/>
</dbReference>
<protein>
    <submittedName>
        <fullName evidence="1">Putative phosphonate metabolism protein</fullName>
    </submittedName>
</protein>
<proteinExistence type="predicted"/>
<dbReference type="EMBL" id="FXBL01000004">
    <property type="protein sequence ID" value="SMH34115.1"/>
    <property type="molecule type" value="Genomic_DNA"/>
</dbReference>
<dbReference type="OrthoDB" id="4954742at2"/>
<name>A0A1X7N997_9HYPH</name>
<dbReference type="RefSeq" id="WP_085463558.1">
    <property type="nucleotide sequence ID" value="NZ_FXBL01000004.1"/>
</dbReference>
<dbReference type="Proteomes" id="UP000193083">
    <property type="component" value="Unassembled WGS sequence"/>
</dbReference>